<protein>
    <recommendedName>
        <fullName evidence="11">ABC transporter domain-containing protein</fullName>
    </recommendedName>
</protein>
<dbReference type="SMART" id="SM00382">
    <property type="entry name" value="AAA"/>
    <property type="match status" value="2"/>
</dbReference>
<dbReference type="SUPFAM" id="SSF52540">
    <property type="entry name" value="P-loop containing nucleoside triphosphate hydrolases"/>
    <property type="match status" value="2"/>
</dbReference>
<evidence type="ECO:0000256" key="2">
    <source>
        <dbReference type="ARBA" id="ARBA00022448"/>
    </source>
</evidence>
<proteinExistence type="predicted"/>
<dbReference type="GO" id="GO:0016020">
    <property type="term" value="C:membrane"/>
    <property type="evidence" value="ECO:0007669"/>
    <property type="project" value="UniProtKB-SubCell"/>
</dbReference>
<evidence type="ECO:0000313" key="12">
    <source>
        <dbReference type="EMBL" id="KAK7485122.1"/>
    </source>
</evidence>
<evidence type="ECO:0000259" key="11">
    <source>
        <dbReference type="PROSITE" id="PS50893"/>
    </source>
</evidence>
<dbReference type="EMBL" id="JACVVK020000199">
    <property type="protein sequence ID" value="KAK7485122.1"/>
    <property type="molecule type" value="Genomic_DNA"/>
</dbReference>
<evidence type="ECO:0000256" key="8">
    <source>
        <dbReference type="ARBA" id="ARBA00023136"/>
    </source>
</evidence>
<keyword evidence="4" id="KW-0677">Repeat</keyword>
<keyword evidence="13" id="KW-1185">Reference proteome</keyword>
<evidence type="ECO:0000256" key="5">
    <source>
        <dbReference type="ARBA" id="ARBA00022741"/>
    </source>
</evidence>
<feature type="transmembrane region" description="Helical" evidence="10">
    <location>
        <begin position="616"/>
        <end position="638"/>
    </location>
</feature>
<dbReference type="PANTHER" id="PTHR19229:SF250">
    <property type="entry name" value="ABC TRANSPORTER DOMAIN-CONTAINING PROTEIN-RELATED"/>
    <property type="match status" value="1"/>
</dbReference>
<dbReference type="Proteomes" id="UP001519460">
    <property type="component" value="Unassembled WGS sequence"/>
</dbReference>
<keyword evidence="7 10" id="KW-1133">Transmembrane helix</keyword>
<dbReference type="FunFam" id="3.40.50.300:FF:000298">
    <property type="entry name" value="ATP-binding cassette sub-family A member 12"/>
    <property type="match status" value="1"/>
</dbReference>
<dbReference type="InterPro" id="IPR026082">
    <property type="entry name" value="ABCA"/>
</dbReference>
<dbReference type="PROSITE" id="PS50893">
    <property type="entry name" value="ABC_TRANSPORTER_2"/>
    <property type="match status" value="2"/>
</dbReference>
<feature type="domain" description="ABC transporter" evidence="11">
    <location>
        <begin position="37"/>
        <end position="267"/>
    </location>
</feature>
<accession>A0ABD0KDX7</accession>
<dbReference type="PANTHER" id="PTHR19229">
    <property type="entry name" value="ATP-BINDING CASSETTE TRANSPORTER SUBFAMILY A ABCA"/>
    <property type="match status" value="1"/>
</dbReference>
<dbReference type="FunFam" id="3.40.50.300:FF:000327">
    <property type="entry name" value="ATP-binding cassette sub-family A member 3"/>
    <property type="match status" value="1"/>
</dbReference>
<dbReference type="InterPro" id="IPR003439">
    <property type="entry name" value="ABC_transporter-like_ATP-bd"/>
</dbReference>
<keyword evidence="3 10" id="KW-0812">Transmembrane</keyword>
<feature type="transmembrane region" description="Helical" evidence="10">
    <location>
        <begin position="672"/>
        <end position="691"/>
    </location>
</feature>
<dbReference type="InterPro" id="IPR027417">
    <property type="entry name" value="P-loop_NTPase"/>
</dbReference>
<dbReference type="InterPro" id="IPR013525">
    <property type="entry name" value="ABC2_TM"/>
</dbReference>
<evidence type="ECO:0000256" key="9">
    <source>
        <dbReference type="SAM" id="MobiDB-lite"/>
    </source>
</evidence>
<dbReference type="CDD" id="cd03263">
    <property type="entry name" value="ABC_subfamily_A"/>
    <property type="match status" value="2"/>
</dbReference>
<feature type="region of interest" description="Disordered" evidence="9">
    <location>
        <begin position="1"/>
        <end position="25"/>
    </location>
</feature>
<dbReference type="AlphaFoldDB" id="A0ABD0KDX7"/>
<feature type="transmembrane region" description="Helical" evidence="10">
    <location>
        <begin position="436"/>
        <end position="455"/>
    </location>
</feature>
<dbReference type="Pfam" id="PF00005">
    <property type="entry name" value="ABC_tran"/>
    <property type="match status" value="2"/>
</dbReference>
<feature type="transmembrane region" description="Helical" evidence="10">
    <location>
        <begin position="834"/>
        <end position="855"/>
    </location>
</feature>
<evidence type="ECO:0000313" key="13">
    <source>
        <dbReference type="Proteomes" id="UP001519460"/>
    </source>
</evidence>
<dbReference type="InterPro" id="IPR003593">
    <property type="entry name" value="AAA+_ATPase"/>
</dbReference>
<reference evidence="12 13" key="1">
    <citation type="journal article" date="2023" name="Sci. Data">
        <title>Genome assembly of the Korean intertidal mud-creeper Batillaria attramentaria.</title>
        <authorList>
            <person name="Patra A.K."/>
            <person name="Ho P.T."/>
            <person name="Jun S."/>
            <person name="Lee S.J."/>
            <person name="Kim Y."/>
            <person name="Won Y.J."/>
        </authorList>
    </citation>
    <scope>NUCLEOTIDE SEQUENCE [LARGE SCALE GENOMIC DNA]</scope>
    <source>
        <strain evidence="12">Wonlab-2016</strain>
    </source>
</reference>
<keyword evidence="8 10" id="KW-0472">Membrane</keyword>
<dbReference type="Pfam" id="PF23321">
    <property type="entry name" value="R1_ABCA1"/>
    <property type="match status" value="2"/>
</dbReference>
<keyword evidence="6" id="KW-0067">ATP-binding</keyword>
<feature type="non-terminal residue" evidence="12">
    <location>
        <position position="1"/>
    </location>
</feature>
<evidence type="ECO:0000256" key="6">
    <source>
        <dbReference type="ARBA" id="ARBA00022840"/>
    </source>
</evidence>
<sequence length="1255" mass="138387">KSYWCGSKSASGKGYETSKTDEDKHFERDPAGLKPGIKICNLRKKFGKNKMAVDNLSLNMYEGQITVLLGHNGAGKTTTMSMLTGFIPPTSGTAYINDHDIRTDIDSVRDSLGLCPQHNILFGLLTVDEHLTFFAKLKGCPSARVKEEVDTMVREVGLETKRSARVKTLSGGQKRKLSVGIALISGSQVVVLDEPTSGMDPAARRQTWDVLQRHRSGRTMLLTTHYMDEADVLGDRIAIMAEGVVKCCGTSMFLKKLYGAGYHLVLVKSQDCKVAKLTHVIQEALPSAQFETEINAELSYLLPDDQSAKFPNLFRMLENRKDELGIRSFGATATTMEEVFLKVGESAFTEDDHVVNKPLLTEGYTNKAFESEKLVQNGDGGEQSRMANMSVATENAAMDILAFTRGYIKLRGFRLQLSRMRGILVKKAIHFWRNRVVTLVQLILPIVFTIIALAVDKARPQSTTEPPAIFNLDPFSSTFIPYSNGSSPDNMTSTFAAKYSSQFDDSHTVEEKDLTQQNMSDHILELAAKLGTATYNKRVIVGAKFEQSDSSDVMATAYYNGQPYHAQPVSLLYLLNAMARQYADENFKIQTGINPFPKDEDADAEQSALLASSTGFSVGFCISIGMAFLTSLFIFFLIKERAAGAKHMQVVSGVGPVVFWLANLVWDYVNYLLPSLLLLVVFAAYGTEAYVEDGRLGLVALVLVTYGWAILPLMYLVHFMFNSAPSGIVVVVVFNIFSGLITTVAVFVMNILGEEKLAETCNWIFMILFPNYCMARSFMEIYTNYLTLDTCTKLNYRVTCEIMTGPCCKGIGQGCSSTCLTFSEDYLALETPGIGRFIIFMVVHGAVFLALTLLVEYRVLDGLCGVLCGGSRRAHAGSAMQPFYINGASTTAEDDDVATERRRINVSPASVLSQRDSLLLVNLYKQYSNFVAVDHVCVGVPEQECFGLLGQNGAGKTTTFKMLTGDVVMTGGNAYLKGYDVKHNLKQVQANMGYCPQFDALIEQMTGRETLTMYARLRGVPEASIKGVVNSLIDILFLRPHADKLTGYYSGGNKRKLSTAMALVGDPHFILLDEPSSGMDPAARRQLWNVLSQVRASGRTLVLTSHSMEECEALCTRIAIMVNGRFVCLGSTQHLKSKFGQGYTLIAQMAALEDGSSASHDPLVAHVQSCFPSARIFDVHQGYVHLQVPDPNVHLADVFTLMERAKHELHVQDYAVHQTTLEQVFLAFTRQQVPPREVQASCMSRICCCCCKKSS</sequence>
<organism evidence="12 13">
    <name type="scientific">Batillaria attramentaria</name>
    <dbReference type="NCBI Taxonomy" id="370345"/>
    <lineage>
        <taxon>Eukaryota</taxon>
        <taxon>Metazoa</taxon>
        <taxon>Spiralia</taxon>
        <taxon>Lophotrochozoa</taxon>
        <taxon>Mollusca</taxon>
        <taxon>Gastropoda</taxon>
        <taxon>Caenogastropoda</taxon>
        <taxon>Sorbeoconcha</taxon>
        <taxon>Cerithioidea</taxon>
        <taxon>Batillariidae</taxon>
        <taxon>Batillaria</taxon>
    </lineage>
</organism>
<evidence type="ECO:0000256" key="7">
    <source>
        <dbReference type="ARBA" id="ARBA00022989"/>
    </source>
</evidence>
<keyword evidence="5" id="KW-0547">Nucleotide-binding</keyword>
<feature type="compositionally biased region" description="Basic and acidic residues" evidence="9">
    <location>
        <begin position="16"/>
        <end position="25"/>
    </location>
</feature>
<dbReference type="PROSITE" id="PS00211">
    <property type="entry name" value="ABC_TRANSPORTER_1"/>
    <property type="match status" value="1"/>
</dbReference>
<dbReference type="Pfam" id="PF12698">
    <property type="entry name" value="ABC2_membrane_3"/>
    <property type="match status" value="1"/>
</dbReference>
<gene>
    <name evidence="12" type="ORF">BaRGS_00023662</name>
</gene>
<dbReference type="PROSITE" id="PS50096">
    <property type="entry name" value="IQ"/>
    <property type="match status" value="1"/>
</dbReference>
<dbReference type="InterPro" id="IPR056264">
    <property type="entry name" value="R2_ABCA1-4-like"/>
</dbReference>
<evidence type="ECO:0000256" key="1">
    <source>
        <dbReference type="ARBA" id="ARBA00004141"/>
    </source>
</evidence>
<name>A0ABD0KDX7_9CAEN</name>
<comment type="subcellular location">
    <subcellularLocation>
        <location evidence="1">Membrane</location>
        <topology evidence="1">Multi-pass membrane protein</topology>
    </subcellularLocation>
</comment>
<dbReference type="InterPro" id="IPR017871">
    <property type="entry name" value="ABC_transporter-like_CS"/>
</dbReference>
<feature type="transmembrane region" description="Helical" evidence="10">
    <location>
        <begin position="727"/>
        <end position="749"/>
    </location>
</feature>
<dbReference type="GO" id="GO:0005524">
    <property type="term" value="F:ATP binding"/>
    <property type="evidence" value="ECO:0007669"/>
    <property type="project" value="UniProtKB-KW"/>
</dbReference>
<comment type="caution">
    <text evidence="12">The sequence shown here is derived from an EMBL/GenBank/DDBJ whole genome shotgun (WGS) entry which is preliminary data.</text>
</comment>
<evidence type="ECO:0000256" key="4">
    <source>
        <dbReference type="ARBA" id="ARBA00022737"/>
    </source>
</evidence>
<keyword evidence="2" id="KW-0813">Transport</keyword>
<evidence type="ECO:0000256" key="3">
    <source>
        <dbReference type="ARBA" id="ARBA00022692"/>
    </source>
</evidence>
<feature type="domain" description="ABC transporter" evidence="11">
    <location>
        <begin position="918"/>
        <end position="1148"/>
    </location>
</feature>
<dbReference type="Gene3D" id="3.40.50.300">
    <property type="entry name" value="P-loop containing nucleotide triphosphate hydrolases"/>
    <property type="match status" value="2"/>
</dbReference>
<evidence type="ECO:0000256" key="10">
    <source>
        <dbReference type="SAM" id="Phobius"/>
    </source>
</evidence>
<feature type="transmembrane region" description="Helical" evidence="10">
    <location>
        <begin position="698"/>
        <end position="721"/>
    </location>
</feature>